<reference evidence="5" key="2">
    <citation type="submission" date="2017-03" db="EMBL/GenBank/DDBJ databases">
        <title>Bacillus sp. V-88(T) DSM27956, whole genome shotgun sequencing project.</title>
        <authorList>
            <person name="Dastager S.G."/>
            <person name="Neurgaonkar P.S."/>
            <person name="Dharne M.S."/>
        </authorList>
    </citation>
    <scope>NUCLEOTIDE SEQUENCE [LARGE SCALE GENOMIC DNA]</scope>
    <source>
        <strain evidence="5">DSM 25145</strain>
    </source>
</reference>
<evidence type="ECO:0000313" key="5">
    <source>
        <dbReference type="Proteomes" id="UP000215545"/>
    </source>
</evidence>
<dbReference type="InterPro" id="IPR029052">
    <property type="entry name" value="Metallo-depent_PP-like"/>
</dbReference>
<dbReference type="InterPro" id="IPR004843">
    <property type="entry name" value="Calcineurin-like_PHP"/>
</dbReference>
<reference evidence="3 4" key="1">
    <citation type="submission" date="2017-01" db="EMBL/GenBank/DDBJ databases">
        <authorList>
            <person name="Mah S.A."/>
            <person name="Swanson W.J."/>
            <person name="Moy G.W."/>
            <person name="Vacquier V.D."/>
        </authorList>
    </citation>
    <scope>NUCLEOTIDE SEQUENCE [LARGE SCALE GENOMIC DNA]</scope>
    <source>
        <strain evidence="3 4">NIO-1016</strain>
    </source>
</reference>
<dbReference type="NCBIfam" id="NF010148">
    <property type="entry name" value="PRK13625.1"/>
    <property type="match status" value="1"/>
</dbReference>
<feature type="domain" description="Calcineurin-like phosphoesterase" evidence="1">
    <location>
        <begin position="1"/>
        <end position="195"/>
    </location>
</feature>
<dbReference type="CDD" id="cd07423">
    <property type="entry name" value="MPP_Prp_like"/>
    <property type="match status" value="1"/>
</dbReference>
<dbReference type="EMBL" id="FTLX01000008">
    <property type="protein sequence ID" value="SIR42851.1"/>
    <property type="molecule type" value="Genomic_DNA"/>
</dbReference>
<dbReference type="Proteomes" id="UP000186385">
    <property type="component" value="Unassembled WGS sequence"/>
</dbReference>
<dbReference type="Gene3D" id="3.60.21.10">
    <property type="match status" value="1"/>
</dbReference>
<dbReference type="AlphaFoldDB" id="A0A1N7AV08"/>
<dbReference type="GO" id="GO:0005737">
    <property type="term" value="C:cytoplasm"/>
    <property type="evidence" value="ECO:0007669"/>
    <property type="project" value="TreeGrafter"/>
</dbReference>
<dbReference type="RefSeq" id="WP_045850644.1">
    <property type="nucleotide sequence ID" value="NZ_FTLX01000008.1"/>
</dbReference>
<dbReference type="EMBL" id="MWSK01000008">
    <property type="protein sequence ID" value="OXS75092.1"/>
    <property type="molecule type" value="Genomic_DNA"/>
</dbReference>
<sequence>MKLDIIGDVHGCYDEFQELTRALGYRWEEGIPIHPEQRSLAFVGDLTDRGPDSVRVLDAVCRLVEEQDAKYVPGNHCNKLYRYFLGNNVQETHGLETTVAELDSMPADEYRILRKRFLSIYDQSPLYQVLDDRRLVIAHAGIRADYIGRMDARVKTFVLYGDITGEKHEDGSPVRRDWAKKYAGEPFVVYGHTPVKEPRRIGQTINIDTGCVFGGQLTGLRWPEQETVSVESKQPLVPEKFRTFD</sequence>
<name>A0A1N7AV08_9BACI</name>
<organism evidence="3 4">
    <name type="scientific">Domibacillus enclensis</name>
    <dbReference type="NCBI Taxonomy" id="1017273"/>
    <lineage>
        <taxon>Bacteria</taxon>
        <taxon>Bacillati</taxon>
        <taxon>Bacillota</taxon>
        <taxon>Bacilli</taxon>
        <taxon>Bacillales</taxon>
        <taxon>Bacillaceae</taxon>
        <taxon>Domibacillus</taxon>
    </lineage>
</organism>
<gene>
    <name evidence="2" type="ORF">B1B05_15270</name>
    <name evidence="3" type="ORF">SAMN05443094_10843</name>
</gene>
<dbReference type="GO" id="GO:0016791">
    <property type="term" value="F:phosphatase activity"/>
    <property type="evidence" value="ECO:0007669"/>
    <property type="project" value="TreeGrafter"/>
</dbReference>
<dbReference type="STRING" id="1017273.SAMN05443094_10843"/>
<protein>
    <submittedName>
        <fullName evidence="3">Protein phosphatase</fullName>
    </submittedName>
</protein>
<accession>A0A1N7AV08</accession>
<dbReference type="PANTHER" id="PTHR42850:SF7">
    <property type="entry name" value="BIS(5'-NUCLEOSYL)-TETRAPHOSPHATASE PRPE [ASYMMETRICAL]"/>
    <property type="match status" value="1"/>
</dbReference>
<dbReference type="Pfam" id="PF00149">
    <property type="entry name" value="Metallophos"/>
    <property type="match status" value="1"/>
</dbReference>
<keyword evidence="5" id="KW-1185">Reference proteome</keyword>
<reference evidence="2" key="3">
    <citation type="submission" date="2017-03" db="EMBL/GenBank/DDBJ databases">
        <authorList>
            <person name="Dastager S.G."/>
            <person name="Neurgaonkar P.S."/>
            <person name="Dharne M.S."/>
        </authorList>
    </citation>
    <scope>NUCLEOTIDE SEQUENCE</scope>
    <source>
        <strain evidence="2">DSM 25145</strain>
    </source>
</reference>
<dbReference type="Proteomes" id="UP000215545">
    <property type="component" value="Unassembled WGS sequence"/>
</dbReference>
<evidence type="ECO:0000313" key="4">
    <source>
        <dbReference type="Proteomes" id="UP000186385"/>
    </source>
</evidence>
<dbReference type="OrthoDB" id="9807890at2"/>
<evidence type="ECO:0000313" key="3">
    <source>
        <dbReference type="EMBL" id="SIR42851.1"/>
    </source>
</evidence>
<proteinExistence type="predicted"/>
<dbReference type="SUPFAM" id="SSF56300">
    <property type="entry name" value="Metallo-dependent phosphatases"/>
    <property type="match status" value="1"/>
</dbReference>
<evidence type="ECO:0000259" key="1">
    <source>
        <dbReference type="Pfam" id="PF00149"/>
    </source>
</evidence>
<dbReference type="InterPro" id="IPR050126">
    <property type="entry name" value="Ap4A_hydrolase"/>
</dbReference>
<evidence type="ECO:0000313" key="2">
    <source>
        <dbReference type="EMBL" id="OXS75092.1"/>
    </source>
</evidence>
<dbReference type="InterPro" id="IPR041780">
    <property type="entry name" value="MPP_PrpE-like"/>
</dbReference>
<dbReference type="PANTHER" id="PTHR42850">
    <property type="entry name" value="METALLOPHOSPHOESTERASE"/>
    <property type="match status" value="1"/>
</dbReference>